<dbReference type="EMBL" id="JACARY010000067">
    <property type="protein sequence ID" value="NWD98089.1"/>
    <property type="molecule type" value="Genomic_DNA"/>
</dbReference>
<accession>A0ABX2R4T9</accession>
<keyword evidence="2" id="KW-1185">Reference proteome</keyword>
<evidence type="ECO:0000313" key="1">
    <source>
        <dbReference type="EMBL" id="NWD98089.1"/>
    </source>
</evidence>
<comment type="caution">
    <text evidence="1">The sequence shown here is derived from an EMBL/GenBank/DDBJ whole genome shotgun (WGS) entry which is preliminary data.</text>
</comment>
<sequence>MQSIHSLSSPLLHQPAPEALRLRPNNTDIRFTVGLQDSTKAKEIFHDLARLKDIDIKLEDDFHDLDDFGGGFNMHHTLHFTFKPNNPDGTFSPALQMRISDFRREFQEKLDEAGIRNYAPAE</sequence>
<gene>
    <name evidence="1" type="ORF">HX871_27065</name>
</gene>
<organism evidence="1 2">
    <name type="scientific">Pseudomonas reactans</name>
    <dbReference type="NCBI Taxonomy" id="117680"/>
    <lineage>
        <taxon>Bacteria</taxon>
        <taxon>Pseudomonadati</taxon>
        <taxon>Pseudomonadota</taxon>
        <taxon>Gammaproteobacteria</taxon>
        <taxon>Pseudomonadales</taxon>
        <taxon>Pseudomonadaceae</taxon>
        <taxon>Pseudomonas</taxon>
    </lineage>
</organism>
<name>A0ABX2R4T9_9PSED</name>
<dbReference type="RefSeq" id="WP_177053806.1">
    <property type="nucleotide sequence ID" value="NZ_JACAQM010000035.1"/>
</dbReference>
<reference evidence="1 2" key="1">
    <citation type="submission" date="2020-04" db="EMBL/GenBank/DDBJ databases">
        <title>Molecular characterization of pseudomonads from Agaricus bisporus reveal novel blotch 2 pathogens in Western Europe.</title>
        <authorList>
            <person name="Taparia T."/>
            <person name="Krijger M."/>
            <person name="Haynes E."/>
            <person name="Elpinstone J.G."/>
            <person name="Noble R."/>
            <person name="Van Der Wolf J."/>
        </authorList>
    </citation>
    <scope>NUCLEOTIDE SEQUENCE [LARGE SCALE GENOMIC DNA]</scope>
    <source>
        <strain evidence="1 2">P7774</strain>
    </source>
</reference>
<evidence type="ECO:0000313" key="2">
    <source>
        <dbReference type="Proteomes" id="UP000572863"/>
    </source>
</evidence>
<dbReference type="Proteomes" id="UP000572863">
    <property type="component" value="Unassembled WGS sequence"/>
</dbReference>
<proteinExistence type="predicted"/>
<protein>
    <submittedName>
        <fullName evidence="1">Uncharacterized protein</fullName>
    </submittedName>
</protein>